<dbReference type="GO" id="GO:0061630">
    <property type="term" value="F:ubiquitin protein ligase activity"/>
    <property type="evidence" value="ECO:0007669"/>
    <property type="project" value="UniProtKB-EC"/>
</dbReference>
<evidence type="ECO:0000256" key="11">
    <source>
        <dbReference type="ARBA" id="ARBA00022989"/>
    </source>
</evidence>
<keyword evidence="11" id="KW-1133">Transmembrane helix</keyword>
<sequence length="131" mass="14353">MNFLKTISSPCLLLLPPPKCLRTKTLPQRLLSFNASGSPFSPLDFVNYTFLSCPNEDVKSSYFLKPIHCLGNSTTSFFATTSELAGSMPSSSCQIFKTLPLPVSPLTSTIKTSGSSETYIVIMSTIWEQTK</sequence>
<evidence type="ECO:0000256" key="7">
    <source>
        <dbReference type="ARBA" id="ARBA00022723"/>
    </source>
</evidence>
<comment type="catalytic activity">
    <reaction evidence="1">
        <text>S-ubiquitinyl-[E2 ubiquitin-conjugating enzyme]-L-cysteine + [acceptor protein]-L-lysine = [E2 ubiquitin-conjugating enzyme]-L-cysteine + N(6)-ubiquitinyl-[acceptor protein]-L-lysine.</text>
        <dbReference type="EC" id="2.3.2.27"/>
    </reaction>
</comment>
<reference evidence="14 15" key="1">
    <citation type="submission" date="2024-04" db="EMBL/GenBank/DDBJ databases">
        <title>Genome assembly C_amara_ONT_v2.</title>
        <authorList>
            <person name="Yant L."/>
            <person name="Moore C."/>
            <person name="Slenker M."/>
        </authorList>
    </citation>
    <scope>NUCLEOTIDE SEQUENCE [LARGE SCALE GENOMIC DNA]</scope>
    <source>
        <tissue evidence="14">Leaf</tissue>
    </source>
</reference>
<dbReference type="GO" id="GO:0008270">
    <property type="term" value="F:zinc ion binding"/>
    <property type="evidence" value="ECO:0007669"/>
    <property type="project" value="UniProtKB-KW"/>
</dbReference>
<evidence type="ECO:0000256" key="6">
    <source>
        <dbReference type="ARBA" id="ARBA00022692"/>
    </source>
</evidence>
<evidence type="ECO:0000256" key="9">
    <source>
        <dbReference type="ARBA" id="ARBA00022786"/>
    </source>
</evidence>
<comment type="caution">
    <text evidence="14">The sequence shown here is derived from an EMBL/GenBank/DDBJ whole genome shotgun (WGS) entry which is preliminary data.</text>
</comment>
<dbReference type="PANTHER" id="PTHR46279">
    <property type="entry name" value="RING/U-BOX SUPERFAMILY PROTEIN"/>
    <property type="match status" value="1"/>
</dbReference>
<evidence type="ECO:0000256" key="1">
    <source>
        <dbReference type="ARBA" id="ARBA00000900"/>
    </source>
</evidence>
<evidence type="ECO:0000256" key="10">
    <source>
        <dbReference type="ARBA" id="ARBA00022833"/>
    </source>
</evidence>
<evidence type="ECO:0000256" key="12">
    <source>
        <dbReference type="ARBA" id="ARBA00023136"/>
    </source>
</evidence>
<dbReference type="Proteomes" id="UP001558713">
    <property type="component" value="Unassembled WGS sequence"/>
</dbReference>
<evidence type="ECO:0000313" key="14">
    <source>
        <dbReference type="EMBL" id="KAL1219196.1"/>
    </source>
</evidence>
<keyword evidence="5" id="KW-0808">Transferase</keyword>
<keyword evidence="7" id="KW-0479">Metal-binding</keyword>
<evidence type="ECO:0000256" key="3">
    <source>
        <dbReference type="ARBA" id="ARBA00004906"/>
    </source>
</evidence>
<organism evidence="14 15">
    <name type="scientific">Cardamine amara subsp. amara</name>
    <dbReference type="NCBI Taxonomy" id="228776"/>
    <lineage>
        <taxon>Eukaryota</taxon>
        <taxon>Viridiplantae</taxon>
        <taxon>Streptophyta</taxon>
        <taxon>Embryophyta</taxon>
        <taxon>Tracheophyta</taxon>
        <taxon>Spermatophyta</taxon>
        <taxon>Magnoliopsida</taxon>
        <taxon>eudicotyledons</taxon>
        <taxon>Gunneridae</taxon>
        <taxon>Pentapetalae</taxon>
        <taxon>rosids</taxon>
        <taxon>malvids</taxon>
        <taxon>Brassicales</taxon>
        <taxon>Brassicaceae</taxon>
        <taxon>Cardamineae</taxon>
        <taxon>Cardamine</taxon>
    </lineage>
</organism>
<comment type="subcellular location">
    <subcellularLocation>
        <location evidence="2">Membrane</location>
        <topology evidence="2">Single-pass membrane protein</topology>
    </subcellularLocation>
</comment>
<keyword evidence="6" id="KW-0812">Transmembrane</keyword>
<accession>A0ABD1BPY9</accession>
<evidence type="ECO:0000313" key="15">
    <source>
        <dbReference type="Proteomes" id="UP001558713"/>
    </source>
</evidence>
<comment type="similarity">
    <text evidence="13">Belongs to the RING-type zinc finger family. ATL subfamily.</text>
</comment>
<evidence type="ECO:0000256" key="8">
    <source>
        <dbReference type="ARBA" id="ARBA00022771"/>
    </source>
</evidence>
<dbReference type="AlphaFoldDB" id="A0ABD1BPY9"/>
<dbReference type="PANTHER" id="PTHR46279:SF7">
    <property type="entry name" value="RING-TYPE E3 UBIQUITIN TRANSFERASE"/>
    <property type="match status" value="1"/>
</dbReference>
<dbReference type="GO" id="GO:0016020">
    <property type="term" value="C:membrane"/>
    <property type="evidence" value="ECO:0007669"/>
    <property type="project" value="UniProtKB-SubCell"/>
</dbReference>
<dbReference type="EMBL" id="JBANAX010000187">
    <property type="protein sequence ID" value="KAL1219196.1"/>
    <property type="molecule type" value="Genomic_DNA"/>
</dbReference>
<protein>
    <recommendedName>
        <fullName evidence="4">RING-type E3 ubiquitin transferase</fullName>
        <ecNumber evidence="4">2.3.2.27</ecNumber>
    </recommendedName>
</protein>
<gene>
    <name evidence="14" type="ORF">V5N11_000578</name>
</gene>
<proteinExistence type="inferred from homology"/>
<evidence type="ECO:0000256" key="13">
    <source>
        <dbReference type="ARBA" id="ARBA00024209"/>
    </source>
</evidence>
<keyword evidence="15" id="KW-1185">Reference proteome</keyword>
<dbReference type="InterPro" id="IPR046948">
    <property type="entry name" value="ATL20-22-like"/>
</dbReference>
<evidence type="ECO:0000256" key="4">
    <source>
        <dbReference type="ARBA" id="ARBA00012483"/>
    </source>
</evidence>
<name>A0ABD1BPY9_CARAN</name>
<comment type="pathway">
    <text evidence="3">Protein modification; protein ubiquitination.</text>
</comment>
<evidence type="ECO:0000256" key="5">
    <source>
        <dbReference type="ARBA" id="ARBA00022679"/>
    </source>
</evidence>
<dbReference type="EC" id="2.3.2.27" evidence="4"/>
<keyword evidence="8" id="KW-0863">Zinc-finger</keyword>
<keyword evidence="9" id="KW-0833">Ubl conjugation pathway</keyword>
<keyword evidence="12" id="KW-0472">Membrane</keyword>
<keyword evidence="10" id="KW-0862">Zinc</keyword>
<evidence type="ECO:0000256" key="2">
    <source>
        <dbReference type="ARBA" id="ARBA00004167"/>
    </source>
</evidence>